<dbReference type="STRING" id="665467.SAMN02982931_00236"/>
<keyword evidence="5 7" id="KW-0067">ATP-binding</keyword>
<evidence type="ECO:0000313" key="7">
    <source>
        <dbReference type="EMBL" id="SDB04090.1"/>
    </source>
</evidence>
<dbReference type="FunFam" id="3.40.50.300:FF:000016">
    <property type="entry name" value="Oligopeptide ABC transporter ATP-binding component"/>
    <property type="match status" value="1"/>
</dbReference>
<dbReference type="AlphaFoldDB" id="A0A1G6A736"/>
<dbReference type="InterPro" id="IPR003593">
    <property type="entry name" value="AAA+_ATPase"/>
</dbReference>
<comment type="subcellular location">
    <subcellularLocation>
        <location evidence="1">Cell inner membrane</location>
        <topology evidence="1">Peripheral membrane protein</topology>
    </subcellularLocation>
</comment>
<dbReference type="CDD" id="cd03257">
    <property type="entry name" value="ABC_NikE_OppD_transporters"/>
    <property type="match status" value="1"/>
</dbReference>
<dbReference type="GO" id="GO:0015833">
    <property type="term" value="P:peptide transport"/>
    <property type="evidence" value="ECO:0007669"/>
    <property type="project" value="InterPro"/>
</dbReference>
<dbReference type="Pfam" id="PF00005">
    <property type="entry name" value="ABC_tran"/>
    <property type="match status" value="1"/>
</dbReference>
<comment type="similarity">
    <text evidence="2">Belongs to the ABC transporter superfamily.</text>
</comment>
<organism evidence="7 8">
    <name type="scientific">Bauldia litoralis</name>
    <dbReference type="NCBI Taxonomy" id="665467"/>
    <lineage>
        <taxon>Bacteria</taxon>
        <taxon>Pseudomonadati</taxon>
        <taxon>Pseudomonadota</taxon>
        <taxon>Alphaproteobacteria</taxon>
        <taxon>Hyphomicrobiales</taxon>
        <taxon>Kaistiaceae</taxon>
        <taxon>Bauldia</taxon>
    </lineage>
</organism>
<evidence type="ECO:0000256" key="3">
    <source>
        <dbReference type="ARBA" id="ARBA00022448"/>
    </source>
</evidence>
<dbReference type="Gene3D" id="3.40.50.300">
    <property type="entry name" value="P-loop containing nucleotide triphosphate hydrolases"/>
    <property type="match status" value="1"/>
</dbReference>
<dbReference type="PANTHER" id="PTHR43776">
    <property type="entry name" value="TRANSPORT ATP-BINDING PROTEIN"/>
    <property type="match status" value="1"/>
</dbReference>
<dbReference type="EMBL" id="FMXQ01000001">
    <property type="protein sequence ID" value="SDB04090.1"/>
    <property type="molecule type" value="Genomic_DNA"/>
</dbReference>
<dbReference type="PROSITE" id="PS00211">
    <property type="entry name" value="ABC_TRANSPORTER_1"/>
    <property type="match status" value="1"/>
</dbReference>
<protein>
    <submittedName>
        <fullName evidence="7">Oligopeptide transport system ATP-binding protein</fullName>
    </submittedName>
</protein>
<evidence type="ECO:0000256" key="5">
    <source>
        <dbReference type="ARBA" id="ARBA00022840"/>
    </source>
</evidence>
<dbReference type="PROSITE" id="PS50893">
    <property type="entry name" value="ABC_TRANSPORTER_2"/>
    <property type="match status" value="1"/>
</dbReference>
<dbReference type="InterPro" id="IPR013563">
    <property type="entry name" value="Oligopep_ABC_C"/>
</dbReference>
<proteinExistence type="inferred from homology"/>
<evidence type="ECO:0000256" key="2">
    <source>
        <dbReference type="ARBA" id="ARBA00005417"/>
    </source>
</evidence>
<dbReference type="PANTHER" id="PTHR43776:SF7">
    <property type="entry name" value="D,D-DIPEPTIDE TRANSPORT ATP-BINDING PROTEIN DDPF-RELATED"/>
    <property type="match status" value="1"/>
</dbReference>
<keyword evidence="8" id="KW-1185">Reference proteome</keyword>
<feature type="domain" description="ABC transporter" evidence="6">
    <location>
        <begin position="8"/>
        <end position="257"/>
    </location>
</feature>
<dbReference type="Pfam" id="PF08352">
    <property type="entry name" value="oligo_HPY"/>
    <property type="match status" value="1"/>
</dbReference>
<dbReference type="InterPro" id="IPR017871">
    <property type="entry name" value="ABC_transporter-like_CS"/>
</dbReference>
<dbReference type="InterPro" id="IPR027417">
    <property type="entry name" value="P-loop_NTPase"/>
</dbReference>
<dbReference type="GO" id="GO:0016887">
    <property type="term" value="F:ATP hydrolysis activity"/>
    <property type="evidence" value="ECO:0007669"/>
    <property type="project" value="InterPro"/>
</dbReference>
<dbReference type="GO" id="GO:0005886">
    <property type="term" value="C:plasma membrane"/>
    <property type="evidence" value="ECO:0007669"/>
    <property type="project" value="UniProtKB-SubCell"/>
</dbReference>
<gene>
    <name evidence="7" type="ORF">SAMN02982931_00236</name>
</gene>
<dbReference type="SMART" id="SM00382">
    <property type="entry name" value="AAA"/>
    <property type="match status" value="1"/>
</dbReference>
<dbReference type="InterPro" id="IPR003439">
    <property type="entry name" value="ABC_transporter-like_ATP-bd"/>
</dbReference>
<keyword evidence="3" id="KW-0813">Transport</keyword>
<dbReference type="SUPFAM" id="SSF52540">
    <property type="entry name" value="P-loop containing nucleoside triphosphate hydrolases"/>
    <property type="match status" value="1"/>
</dbReference>
<name>A0A1G6A736_9HYPH</name>
<keyword evidence="4" id="KW-0547">Nucleotide-binding</keyword>
<evidence type="ECO:0000313" key="8">
    <source>
        <dbReference type="Proteomes" id="UP000199071"/>
    </source>
</evidence>
<evidence type="ECO:0000256" key="1">
    <source>
        <dbReference type="ARBA" id="ARBA00004417"/>
    </source>
</evidence>
<dbReference type="InterPro" id="IPR050319">
    <property type="entry name" value="ABC_transp_ATP-bind"/>
</dbReference>
<dbReference type="GO" id="GO:0005524">
    <property type="term" value="F:ATP binding"/>
    <property type="evidence" value="ECO:0007669"/>
    <property type="project" value="UniProtKB-KW"/>
</dbReference>
<dbReference type="NCBIfam" id="TIGR01727">
    <property type="entry name" value="oligo_HPY"/>
    <property type="match status" value="1"/>
</dbReference>
<sequence>MSAPAPLVALDRLVKHFPVRMGLGFSRAQVHAVDDVSFTIARGETLGLVGESGCGKSTLARCIVRLMEPTGGALRFDGADIAHLGTRALRPLRRRMQMIFQDPMASLNPRKTVGEIVGDGLAIHGIGTPAERRRKVDDLIARVGLSPDMAGRLAGALSGGQRQRIGIARALALGPEFIVADEPVSALDVSVQADILNLLKDLQVEFGITYLFISHDLGVIRQVSDRVGVMYLGRLVELAPAEAFYARPLHRYSQALLEAIAVPDPDRATRRRAPLTGDVPSPIAPPPGCRFHPRCRYATDICRSEEPPLREAGQGRLVACHHPNEA</sequence>
<accession>A0A1G6A736</accession>
<reference evidence="7 8" key="1">
    <citation type="submission" date="2016-10" db="EMBL/GenBank/DDBJ databases">
        <authorList>
            <person name="de Groot N.N."/>
        </authorList>
    </citation>
    <scope>NUCLEOTIDE SEQUENCE [LARGE SCALE GENOMIC DNA]</scope>
    <source>
        <strain evidence="7 8">ATCC 35022</strain>
    </source>
</reference>
<dbReference type="GO" id="GO:0055085">
    <property type="term" value="P:transmembrane transport"/>
    <property type="evidence" value="ECO:0007669"/>
    <property type="project" value="UniProtKB-ARBA"/>
</dbReference>
<evidence type="ECO:0000256" key="4">
    <source>
        <dbReference type="ARBA" id="ARBA00022741"/>
    </source>
</evidence>
<evidence type="ECO:0000259" key="6">
    <source>
        <dbReference type="PROSITE" id="PS50893"/>
    </source>
</evidence>
<dbReference type="Proteomes" id="UP000199071">
    <property type="component" value="Unassembled WGS sequence"/>
</dbReference>